<evidence type="ECO:0000256" key="1">
    <source>
        <dbReference type="SAM" id="Coils"/>
    </source>
</evidence>
<evidence type="ECO:0008006" key="4">
    <source>
        <dbReference type="Google" id="ProtNLM"/>
    </source>
</evidence>
<protein>
    <recommendedName>
        <fullName evidence="4">FlxA-like protein</fullName>
    </recommendedName>
</protein>
<sequence length="95" mass="9480">MDSAGATGGGASITVQVLRQQIERLQKQLAQQQQQLRAAMSGGKDKDPAHAASIAALQSAVATTMGQLAATVARLVSALMAESGGSSGNLVSTSA</sequence>
<evidence type="ECO:0000313" key="2">
    <source>
        <dbReference type="EMBL" id="MFK2918902.1"/>
    </source>
</evidence>
<keyword evidence="1" id="KW-0175">Coiled coil</keyword>
<keyword evidence="3" id="KW-1185">Reference proteome</keyword>
<accession>A0ABW8KAS6</accession>
<evidence type="ECO:0000313" key="3">
    <source>
        <dbReference type="Proteomes" id="UP001620408"/>
    </source>
</evidence>
<feature type="coiled-coil region" evidence="1">
    <location>
        <begin position="15"/>
        <end position="42"/>
    </location>
</feature>
<dbReference type="EMBL" id="JADIKD010000012">
    <property type="protein sequence ID" value="MFK2918902.1"/>
    <property type="molecule type" value="Genomic_DNA"/>
</dbReference>
<proteinExistence type="predicted"/>
<name>A0ABW8KAS6_9GAMM</name>
<dbReference type="RefSeq" id="WP_379983479.1">
    <property type="nucleotide sequence ID" value="NZ_JADIKD010000012.1"/>
</dbReference>
<comment type="caution">
    <text evidence="2">The sequence shown here is derived from an EMBL/GenBank/DDBJ whole genome shotgun (WGS) entry which is preliminary data.</text>
</comment>
<gene>
    <name evidence="2" type="ORF">ISS97_16645</name>
</gene>
<dbReference type="Proteomes" id="UP001620408">
    <property type="component" value="Unassembled WGS sequence"/>
</dbReference>
<reference evidence="2 3" key="1">
    <citation type="submission" date="2020-10" db="EMBL/GenBank/DDBJ databases">
        <title>Phylogeny of dyella-like bacteria.</title>
        <authorList>
            <person name="Fu J."/>
        </authorList>
    </citation>
    <scope>NUCLEOTIDE SEQUENCE [LARGE SCALE GENOMIC DNA]</scope>
    <source>
        <strain evidence="2 3">BB4</strain>
    </source>
</reference>
<organism evidence="2 3">
    <name type="scientific">Dyella koreensis</name>
    <dbReference type="NCBI Taxonomy" id="311235"/>
    <lineage>
        <taxon>Bacteria</taxon>
        <taxon>Pseudomonadati</taxon>
        <taxon>Pseudomonadota</taxon>
        <taxon>Gammaproteobacteria</taxon>
        <taxon>Lysobacterales</taxon>
        <taxon>Rhodanobacteraceae</taxon>
        <taxon>Dyella</taxon>
    </lineage>
</organism>